<feature type="domain" description="Cytochrome c" evidence="7">
    <location>
        <begin position="39"/>
        <end position="139"/>
    </location>
</feature>
<evidence type="ECO:0000313" key="8">
    <source>
        <dbReference type="EMBL" id="RUO32465.1"/>
    </source>
</evidence>
<dbReference type="GO" id="GO:0020037">
    <property type="term" value="F:heme binding"/>
    <property type="evidence" value="ECO:0007669"/>
    <property type="project" value="InterPro"/>
</dbReference>
<evidence type="ECO:0000256" key="5">
    <source>
        <dbReference type="ARBA" id="ARBA00023004"/>
    </source>
</evidence>
<evidence type="ECO:0000256" key="6">
    <source>
        <dbReference type="PROSITE-ProRule" id="PRU00433"/>
    </source>
</evidence>
<dbReference type="PANTHER" id="PTHR11961">
    <property type="entry name" value="CYTOCHROME C"/>
    <property type="match status" value="1"/>
</dbReference>
<dbReference type="InterPro" id="IPR009056">
    <property type="entry name" value="Cyt_c-like_dom"/>
</dbReference>
<evidence type="ECO:0000313" key="9">
    <source>
        <dbReference type="Proteomes" id="UP000287823"/>
    </source>
</evidence>
<keyword evidence="1" id="KW-0813">Transport</keyword>
<dbReference type="AlphaFoldDB" id="A0A432WFD0"/>
<sequence>MNRVVITGALSLLVTACAQDTGTSAVTDDAGEARVVDQALVAQGKREFIRCVACHSMNANGRAISGPHLEGIIGRQFGDVEGWQFPQHLSEHDFVWTESRMDNWLQDPQAMVDTMCLPFTGLSSEQARAALIAYMKNPN</sequence>
<dbReference type="GO" id="GO:0009055">
    <property type="term" value="F:electron transfer activity"/>
    <property type="evidence" value="ECO:0007669"/>
    <property type="project" value="InterPro"/>
</dbReference>
<evidence type="ECO:0000259" key="7">
    <source>
        <dbReference type="PROSITE" id="PS51007"/>
    </source>
</evidence>
<evidence type="ECO:0000256" key="1">
    <source>
        <dbReference type="ARBA" id="ARBA00022448"/>
    </source>
</evidence>
<dbReference type="InterPro" id="IPR002327">
    <property type="entry name" value="Cyt_c_1A/1B"/>
</dbReference>
<organism evidence="8 9">
    <name type="scientific">Aliidiomarina soli</name>
    <dbReference type="NCBI Taxonomy" id="1928574"/>
    <lineage>
        <taxon>Bacteria</taxon>
        <taxon>Pseudomonadati</taxon>
        <taxon>Pseudomonadota</taxon>
        <taxon>Gammaproteobacteria</taxon>
        <taxon>Alteromonadales</taxon>
        <taxon>Idiomarinaceae</taxon>
        <taxon>Aliidiomarina</taxon>
    </lineage>
</organism>
<dbReference type="RefSeq" id="WP_126799240.1">
    <property type="nucleotide sequence ID" value="NZ_PIPO01000004.1"/>
</dbReference>
<name>A0A432WFD0_9GAMM</name>
<accession>A0A432WFD0</accession>
<protein>
    <submittedName>
        <fullName evidence="8">Cytochrome C</fullName>
    </submittedName>
</protein>
<keyword evidence="4" id="KW-0249">Electron transport</keyword>
<gene>
    <name evidence="8" type="ORF">CWE14_09970</name>
</gene>
<keyword evidence="5 6" id="KW-0408">Iron</keyword>
<keyword evidence="3 6" id="KW-0479">Metal-binding</keyword>
<dbReference type="SUPFAM" id="SSF46626">
    <property type="entry name" value="Cytochrome c"/>
    <property type="match status" value="1"/>
</dbReference>
<reference evidence="8 9" key="1">
    <citation type="journal article" date="2011" name="Front. Microbiol.">
        <title>Genomic signatures of strain selection and enhancement in Bacillus atrophaeus var. globigii, a historical biowarfare simulant.</title>
        <authorList>
            <person name="Gibbons H.S."/>
            <person name="Broomall S.M."/>
            <person name="McNew L.A."/>
            <person name="Daligault H."/>
            <person name="Chapman C."/>
            <person name="Bruce D."/>
            <person name="Karavis M."/>
            <person name="Krepps M."/>
            <person name="McGregor P.A."/>
            <person name="Hong C."/>
            <person name="Park K.H."/>
            <person name="Akmal A."/>
            <person name="Feldman A."/>
            <person name="Lin J.S."/>
            <person name="Chang W.E."/>
            <person name="Higgs B.W."/>
            <person name="Demirev P."/>
            <person name="Lindquist J."/>
            <person name="Liem A."/>
            <person name="Fochler E."/>
            <person name="Read T.D."/>
            <person name="Tapia R."/>
            <person name="Johnson S."/>
            <person name="Bishop-Lilly K.A."/>
            <person name="Detter C."/>
            <person name="Han C."/>
            <person name="Sozhamannan S."/>
            <person name="Rosenzweig C.N."/>
            <person name="Skowronski E.W."/>
        </authorList>
    </citation>
    <scope>NUCLEOTIDE SEQUENCE [LARGE SCALE GENOMIC DNA]</scope>
    <source>
        <strain evidence="8 9">Y4G10-17</strain>
    </source>
</reference>
<evidence type="ECO:0000256" key="2">
    <source>
        <dbReference type="ARBA" id="ARBA00022617"/>
    </source>
</evidence>
<comment type="caution">
    <text evidence="8">The sequence shown here is derived from an EMBL/GenBank/DDBJ whole genome shotgun (WGS) entry which is preliminary data.</text>
</comment>
<keyword evidence="2 6" id="KW-0349">Heme</keyword>
<dbReference type="PRINTS" id="PR00604">
    <property type="entry name" value="CYTCHRMECIAB"/>
</dbReference>
<evidence type="ECO:0000256" key="3">
    <source>
        <dbReference type="ARBA" id="ARBA00022723"/>
    </source>
</evidence>
<dbReference type="Gene3D" id="1.10.760.10">
    <property type="entry name" value="Cytochrome c-like domain"/>
    <property type="match status" value="1"/>
</dbReference>
<dbReference type="EMBL" id="PIPO01000004">
    <property type="protein sequence ID" value="RUO32465.1"/>
    <property type="molecule type" value="Genomic_DNA"/>
</dbReference>
<dbReference type="InterPro" id="IPR036909">
    <property type="entry name" value="Cyt_c-like_dom_sf"/>
</dbReference>
<proteinExistence type="predicted"/>
<dbReference type="PROSITE" id="PS51257">
    <property type="entry name" value="PROKAR_LIPOPROTEIN"/>
    <property type="match status" value="1"/>
</dbReference>
<keyword evidence="9" id="KW-1185">Reference proteome</keyword>
<evidence type="ECO:0000256" key="4">
    <source>
        <dbReference type="ARBA" id="ARBA00022982"/>
    </source>
</evidence>
<dbReference type="Proteomes" id="UP000287823">
    <property type="component" value="Unassembled WGS sequence"/>
</dbReference>
<dbReference type="PROSITE" id="PS51007">
    <property type="entry name" value="CYTC"/>
    <property type="match status" value="1"/>
</dbReference>
<dbReference type="GO" id="GO:0046872">
    <property type="term" value="F:metal ion binding"/>
    <property type="evidence" value="ECO:0007669"/>
    <property type="project" value="UniProtKB-KW"/>
</dbReference>